<feature type="domain" description="Tyr recombinase" evidence="6">
    <location>
        <begin position="90"/>
        <end position="286"/>
    </location>
</feature>
<dbReference type="AlphaFoldDB" id="A0A894TAV0"/>
<dbReference type="InterPro" id="IPR050090">
    <property type="entry name" value="Tyrosine_recombinase_XerCD"/>
</dbReference>
<dbReference type="Gene3D" id="1.10.443.10">
    <property type="entry name" value="Intergrase catalytic core"/>
    <property type="match status" value="1"/>
</dbReference>
<dbReference type="PROSITE" id="PS51900">
    <property type="entry name" value="CB"/>
    <property type="match status" value="1"/>
</dbReference>
<dbReference type="Pfam" id="PF00589">
    <property type="entry name" value="Phage_integrase"/>
    <property type="match status" value="1"/>
</dbReference>
<dbReference type="EMBL" id="MW030510">
    <property type="protein sequence ID" value="QRX38480.1"/>
    <property type="molecule type" value="Genomic_DNA"/>
</dbReference>
<dbReference type="CDD" id="cd00397">
    <property type="entry name" value="DNA_BRE_C"/>
    <property type="match status" value="1"/>
</dbReference>
<dbReference type="PANTHER" id="PTHR30349">
    <property type="entry name" value="PHAGE INTEGRASE-RELATED"/>
    <property type="match status" value="1"/>
</dbReference>
<keyword evidence="3 5" id="KW-0238">DNA-binding</keyword>
<evidence type="ECO:0000256" key="4">
    <source>
        <dbReference type="ARBA" id="ARBA00023172"/>
    </source>
</evidence>
<dbReference type="InterPro" id="IPR002104">
    <property type="entry name" value="Integrase_catalytic"/>
</dbReference>
<evidence type="ECO:0000256" key="5">
    <source>
        <dbReference type="PROSITE-ProRule" id="PRU01248"/>
    </source>
</evidence>
<organism evidence="8">
    <name type="scientific">Actinobacillus sp</name>
    <dbReference type="NCBI Taxonomy" id="41114"/>
    <lineage>
        <taxon>Bacteria</taxon>
        <taxon>Pseudomonadati</taxon>
        <taxon>Pseudomonadota</taxon>
        <taxon>Gammaproteobacteria</taxon>
        <taxon>Pasteurellales</taxon>
        <taxon>Pasteurellaceae</taxon>
        <taxon>Actinobacillus</taxon>
    </lineage>
</organism>
<sequence>MYKKLRPYTELGYRKIFNLLEKTYPGVNPNDVTIEFVINWRNKVLQTAKPITWNGYARHLRSVYNFGIENGFLSLEKNPFSKVFITEDRVKKKTLTDDQVIRIIDFLSNSRELPEILQPNWFSLALIQTLRYTGMRRSQLIQLTIGDIDLDNKIIKISSHINKNHNYHEIPISRKLLPYLNRLIFELRQRNATQADQLFNLNLVSSHTRSRHKKTTRDQISHLTKVISKNVGFPISSHRFRHTIATKLMKNVDNVYNVKQLLGHSDIKVTLSYIEYNCEMIRNCVDSL</sequence>
<accession>A0A894TAV0</accession>
<dbReference type="InterPro" id="IPR011010">
    <property type="entry name" value="DNA_brk_join_enz"/>
</dbReference>
<evidence type="ECO:0000259" key="7">
    <source>
        <dbReference type="PROSITE" id="PS51900"/>
    </source>
</evidence>
<dbReference type="PANTHER" id="PTHR30349:SF64">
    <property type="entry name" value="PROPHAGE INTEGRASE INTD-RELATED"/>
    <property type="match status" value="1"/>
</dbReference>
<comment type="similarity">
    <text evidence="1">Belongs to the 'phage' integrase family.</text>
</comment>
<name>A0A894TAV0_9PAST</name>
<dbReference type="InterPro" id="IPR010998">
    <property type="entry name" value="Integrase_recombinase_N"/>
</dbReference>
<dbReference type="SUPFAM" id="SSF56349">
    <property type="entry name" value="DNA breaking-rejoining enzymes"/>
    <property type="match status" value="1"/>
</dbReference>
<keyword evidence="2" id="KW-0229">DNA integration</keyword>
<evidence type="ECO:0000259" key="6">
    <source>
        <dbReference type="PROSITE" id="PS51898"/>
    </source>
</evidence>
<evidence type="ECO:0000256" key="2">
    <source>
        <dbReference type="ARBA" id="ARBA00022908"/>
    </source>
</evidence>
<feature type="domain" description="Core-binding (CB)" evidence="7">
    <location>
        <begin position="1"/>
        <end position="68"/>
    </location>
</feature>
<dbReference type="InterPro" id="IPR013762">
    <property type="entry name" value="Integrase-like_cat_sf"/>
</dbReference>
<dbReference type="InterPro" id="IPR044068">
    <property type="entry name" value="CB"/>
</dbReference>
<protein>
    <submittedName>
        <fullName evidence="8">XerC</fullName>
    </submittedName>
</protein>
<dbReference type="GO" id="GO:0015074">
    <property type="term" value="P:DNA integration"/>
    <property type="evidence" value="ECO:0007669"/>
    <property type="project" value="UniProtKB-KW"/>
</dbReference>
<dbReference type="GO" id="GO:0003677">
    <property type="term" value="F:DNA binding"/>
    <property type="evidence" value="ECO:0007669"/>
    <property type="project" value="UniProtKB-UniRule"/>
</dbReference>
<keyword evidence="4" id="KW-0233">DNA recombination</keyword>
<evidence type="ECO:0000256" key="1">
    <source>
        <dbReference type="ARBA" id="ARBA00008857"/>
    </source>
</evidence>
<evidence type="ECO:0000313" key="8">
    <source>
        <dbReference type="EMBL" id="QRX38480.1"/>
    </source>
</evidence>
<reference evidence="8" key="1">
    <citation type="journal article" name="Vet. Microbiol.">
        <title>Identification of mcr-1 and a novel chloramphenicol resistance gene catT on an integrative and conjugative element in an Actinobacillus strain of swine origin.</title>
        <authorList>
            <person name="Gao Y."/>
            <person name="Xia L."/>
            <person name="Pan R."/>
            <person name="Xuan H."/>
            <person name="Guo H."/>
            <person name="Song Q."/>
            <person name="Wei J."/>
            <person name="Shao D."/>
            <person name="Liu K."/>
            <person name="Li Z."/>
            <person name="Qiu Y."/>
            <person name="Ma Z."/>
            <person name="Li B."/>
        </authorList>
    </citation>
    <scope>NUCLEOTIDE SEQUENCE</scope>
    <source>
        <strain evidence="8">GY-402</strain>
    </source>
</reference>
<dbReference type="Gene3D" id="1.10.150.130">
    <property type="match status" value="1"/>
</dbReference>
<evidence type="ECO:0000256" key="3">
    <source>
        <dbReference type="ARBA" id="ARBA00023125"/>
    </source>
</evidence>
<dbReference type="GO" id="GO:0006310">
    <property type="term" value="P:DNA recombination"/>
    <property type="evidence" value="ECO:0007669"/>
    <property type="project" value="UniProtKB-KW"/>
</dbReference>
<proteinExistence type="inferred from homology"/>
<dbReference type="PROSITE" id="PS51898">
    <property type="entry name" value="TYR_RECOMBINASE"/>
    <property type="match status" value="1"/>
</dbReference>